<evidence type="ECO:0000256" key="1">
    <source>
        <dbReference type="SAM" id="SignalP"/>
    </source>
</evidence>
<evidence type="ECO:0000313" key="3">
    <source>
        <dbReference type="Proteomes" id="UP000642920"/>
    </source>
</evidence>
<reference evidence="2" key="1">
    <citation type="submission" date="2021-01" db="EMBL/GenBank/DDBJ databases">
        <title>Marivirga sp. nov., isolated from intertidal surface sediments.</title>
        <authorList>
            <person name="Zhang M."/>
        </authorList>
    </citation>
    <scope>NUCLEOTIDE SEQUENCE</scope>
    <source>
        <strain evidence="2">SM1354</strain>
    </source>
</reference>
<proteinExistence type="predicted"/>
<organism evidence="2 3">
    <name type="scientific">Marivirga atlantica</name>
    <dbReference type="NCBI Taxonomy" id="1548457"/>
    <lineage>
        <taxon>Bacteria</taxon>
        <taxon>Pseudomonadati</taxon>
        <taxon>Bacteroidota</taxon>
        <taxon>Cytophagia</taxon>
        <taxon>Cytophagales</taxon>
        <taxon>Marivirgaceae</taxon>
        <taxon>Marivirga</taxon>
    </lineage>
</organism>
<keyword evidence="3" id="KW-1185">Reference proteome</keyword>
<accession>A0A937DJ38</accession>
<sequence>MKKLLPFLVIILCLHSFSYAQVFNPWGPPPNHKDLKPNLIRQLLSHVSGEVALGYGSTRYLQNLDNYSLYSGNNQLLLLGQDSTGQSVGIGNWLNKPFVTDTFSAYNATTFELNSSNEFDPNGEYIIEDGKRRLRGGGSAIPISVKGTINWRRFRIGGGATFVLNTKAKLSLKGYPDYINSYESDFGTFFTQKYYFTAGYRYFDFWSTSYYVDLEYGSFKLSQNAFPASNVALSKYWNISLPIEKHLSKYFSLVLRPSLDLKSIQTAIPTGESIKTKMWNVQLQAGIRVSFPLYKKCPISNCEAQKEHLHVDKQFRGQPLYKIQNPKVGENHRKMDRGKRGFFSFLKPQ</sequence>
<feature type="signal peptide" evidence="1">
    <location>
        <begin position="1"/>
        <end position="20"/>
    </location>
</feature>
<dbReference type="AlphaFoldDB" id="A0A937DJ38"/>
<name>A0A937DJ38_9BACT</name>
<keyword evidence="1" id="KW-0732">Signal</keyword>
<comment type="caution">
    <text evidence="2">The sequence shown here is derived from an EMBL/GenBank/DDBJ whole genome shotgun (WGS) entry which is preliminary data.</text>
</comment>
<dbReference type="RefSeq" id="WP_201920566.1">
    <property type="nucleotide sequence ID" value="NZ_JAERQG010000002.1"/>
</dbReference>
<evidence type="ECO:0000313" key="2">
    <source>
        <dbReference type="EMBL" id="MBL0765605.1"/>
    </source>
</evidence>
<dbReference type="EMBL" id="JAERQG010000002">
    <property type="protein sequence ID" value="MBL0765605.1"/>
    <property type="molecule type" value="Genomic_DNA"/>
</dbReference>
<feature type="chain" id="PRO_5037808589" evidence="1">
    <location>
        <begin position="21"/>
        <end position="349"/>
    </location>
</feature>
<gene>
    <name evidence="2" type="ORF">JKP34_10100</name>
</gene>
<dbReference type="Proteomes" id="UP000642920">
    <property type="component" value="Unassembled WGS sequence"/>
</dbReference>
<protein>
    <submittedName>
        <fullName evidence="2">Uncharacterized protein</fullName>
    </submittedName>
</protein>